<dbReference type="SUPFAM" id="SSF52374">
    <property type="entry name" value="Nucleotidylyl transferase"/>
    <property type="match status" value="1"/>
</dbReference>
<dbReference type="GeneID" id="87933638"/>
<dbReference type="Gene3D" id="1.10.730.10">
    <property type="entry name" value="Isoleucyl-tRNA Synthetase, Domain 1"/>
    <property type="match status" value="1"/>
</dbReference>
<comment type="similarity">
    <text evidence="1 10">Belongs to the class-I aminoacyl-tRNA synthetase family.</text>
</comment>
<organism evidence="13 14">
    <name type="scientific">Podospora pseudopauciseta</name>
    <dbReference type="NCBI Taxonomy" id="2093780"/>
    <lineage>
        <taxon>Eukaryota</taxon>
        <taxon>Fungi</taxon>
        <taxon>Dikarya</taxon>
        <taxon>Ascomycota</taxon>
        <taxon>Pezizomycotina</taxon>
        <taxon>Sordariomycetes</taxon>
        <taxon>Sordariomycetidae</taxon>
        <taxon>Sordariales</taxon>
        <taxon>Podosporaceae</taxon>
        <taxon>Podospora</taxon>
    </lineage>
</organism>
<dbReference type="EMBL" id="JAFFHB010000006">
    <property type="protein sequence ID" value="KAK4664702.1"/>
    <property type="molecule type" value="Genomic_DNA"/>
</dbReference>
<dbReference type="Gene3D" id="2.20.28.20">
    <property type="entry name" value="Methionyl-tRNA synthetase, Zn-domain"/>
    <property type="match status" value="1"/>
</dbReference>
<dbReference type="Pfam" id="PF19303">
    <property type="entry name" value="Anticodon_3"/>
    <property type="match status" value="1"/>
</dbReference>
<keyword evidence="7 10" id="KW-0030">Aminoacyl-tRNA synthetase</keyword>
<keyword evidence="3 10" id="KW-0436">Ligase</keyword>
<dbReference type="InterPro" id="IPR041872">
    <property type="entry name" value="Anticodon_Met"/>
</dbReference>
<feature type="domain" description="Methionyl/Leucyl tRNA synthetase" evidence="11">
    <location>
        <begin position="5"/>
        <end position="222"/>
    </location>
</feature>
<evidence type="ECO:0000256" key="5">
    <source>
        <dbReference type="ARBA" id="ARBA00022840"/>
    </source>
</evidence>
<evidence type="ECO:0000259" key="11">
    <source>
        <dbReference type="Pfam" id="PF09334"/>
    </source>
</evidence>
<sequence>MCRTSVLSADTFARYSRARGFNSLYIGVENCTPQELCDRYYAIHAAVYKWFNISFDIFGRTTTPLQTEITQDIFLKLKDNGFLEERMTTQLCCEQHHSFLADRFVEGECPDCGYVNVRGDQCDLCGKLLESLELIRPRCKVDGSVPITKETKHIFLELDKLQPEVEAFFQESAAKGAWSSNGTSIIAAWLKEGLQPRSITRDLKWGTPVPTSLEGYEEKVIYSCQLHRPMGEVVAQPRRRAALPIHGKDNVVYHSIIFPATKIGTHEPWTKLHHLFTIDYLTYEGGKFSKSRGIGVFGDSARETEVPSDIWRFYLLYCRPEIGDSEFTWDGFISANNNLLLKNLGNFVSRVVKFINSRHFNNVVPDWTQYGESSFDAFKANINQLLAQYIQELDRVKLRAGLLTALQISQRGNGFLQASKLDNSLYETQPAKCAAIIGLAINLVHLLASLISPYMPTTAAAINSQLRANELPILED</sequence>
<feature type="domain" description="Methionyl/Leucyl tRNA synthetase" evidence="11">
    <location>
        <begin position="245"/>
        <end position="351"/>
    </location>
</feature>
<dbReference type="InterPro" id="IPR033911">
    <property type="entry name" value="MetRS_core"/>
</dbReference>
<dbReference type="RefSeq" id="XP_062764668.1">
    <property type="nucleotide sequence ID" value="XM_062913295.1"/>
</dbReference>
<comment type="caution">
    <text evidence="13">The sequence shown here is derived from an EMBL/GenBank/DDBJ whole genome shotgun (WGS) entry which is preliminary data.</text>
</comment>
<dbReference type="SUPFAM" id="SSF47323">
    <property type="entry name" value="Anticodon-binding domain of a subclass of class I aminoacyl-tRNA synthetases"/>
    <property type="match status" value="1"/>
</dbReference>
<evidence type="ECO:0000256" key="8">
    <source>
        <dbReference type="ARBA" id="ARBA00030904"/>
    </source>
</evidence>
<gene>
    <name evidence="13" type="ORF">QC763_507035</name>
</gene>
<evidence type="ECO:0000313" key="13">
    <source>
        <dbReference type="EMBL" id="KAK4664702.1"/>
    </source>
</evidence>
<dbReference type="InterPro" id="IPR029038">
    <property type="entry name" value="MetRS_Zn"/>
</dbReference>
<reference evidence="13 14" key="1">
    <citation type="journal article" date="2023" name="bioRxiv">
        <title>High-quality genome assemblies of four members of thePodospora anserinaspecies complex.</title>
        <authorList>
            <person name="Ament-Velasquez S.L."/>
            <person name="Vogan A.A."/>
            <person name="Wallerman O."/>
            <person name="Hartmann F."/>
            <person name="Gautier V."/>
            <person name="Silar P."/>
            <person name="Giraud T."/>
            <person name="Johannesson H."/>
        </authorList>
    </citation>
    <scope>NUCLEOTIDE SEQUENCE [LARGE SCALE GENOMIC DNA]</scope>
    <source>
        <strain evidence="13 14">CBS 411.78</strain>
    </source>
</reference>
<dbReference type="EC" id="6.1.1.10" evidence="2"/>
<keyword evidence="4 10" id="KW-0547">Nucleotide-binding</keyword>
<accession>A0ABR0HA02</accession>
<evidence type="ECO:0000313" key="14">
    <source>
        <dbReference type="Proteomes" id="UP001326199"/>
    </source>
</evidence>
<evidence type="ECO:0000256" key="4">
    <source>
        <dbReference type="ARBA" id="ARBA00022741"/>
    </source>
</evidence>
<dbReference type="PANTHER" id="PTHR45765:SF1">
    <property type="entry name" value="METHIONINE--TRNA LIGASE, CYTOPLASMIC"/>
    <property type="match status" value="1"/>
</dbReference>
<dbReference type="PANTHER" id="PTHR45765">
    <property type="entry name" value="METHIONINE--TRNA LIGASE"/>
    <property type="match status" value="1"/>
</dbReference>
<dbReference type="InterPro" id="IPR009080">
    <property type="entry name" value="tRNAsynth_Ia_anticodon-bd"/>
</dbReference>
<evidence type="ECO:0000259" key="12">
    <source>
        <dbReference type="Pfam" id="PF19303"/>
    </source>
</evidence>
<dbReference type="InterPro" id="IPR014758">
    <property type="entry name" value="Met-tRNA_synth"/>
</dbReference>
<dbReference type="NCBIfam" id="TIGR00398">
    <property type="entry name" value="metG"/>
    <property type="match status" value="1"/>
</dbReference>
<dbReference type="Pfam" id="PF09334">
    <property type="entry name" value="tRNA-synt_1g"/>
    <property type="match status" value="2"/>
</dbReference>
<proteinExistence type="inferred from homology"/>
<comment type="catalytic activity">
    <reaction evidence="9">
        <text>tRNA(Met) + L-methionine + ATP = L-methionyl-tRNA(Met) + AMP + diphosphate</text>
        <dbReference type="Rhea" id="RHEA:13481"/>
        <dbReference type="Rhea" id="RHEA-COMP:9667"/>
        <dbReference type="Rhea" id="RHEA-COMP:9698"/>
        <dbReference type="ChEBI" id="CHEBI:30616"/>
        <dbReference type="ChEBI" id="CHEBI:33019"/>
        <dbReference type="ChEBI" id="CHEBI:57844"/>
        <dbReference type="ChEBI" id="CHEBI:78442"/>
        <dbReference type="ChEBI" id="CHEBI:78530"/>
        <dbReference type="ChEBI" id="CHEBI:456215"/>
        <dbReference type="EC" id="6.1.1.10"/>
    </reaction>
</comment>
<evidence type="ECO:0000256" key="7">
    <source>
        <dbReference type="ARBA" id="ARBA00023146"/>
    </source>
</evidence>
<keyword evidence="14" id="KW-1185">Reference proteome</keyword>
<keyword evidence="5 10" id="KW-0067">ATP-binding</keyword>
<dbReference type="Proteomes" id="UP001326199">
    <property type="component" value="Unassembled WGS sequence"/>
</dbReference>
<dbReference type="InterPro" id="IPR014729">
    <property type="entry name" value="Rossmann-like_a/b/a_fold"/>
</dbReference>
<evidence type="ECO:0000256" key="1">
    <source>
        <dbReference type="ARBA" id="ARBA00005594"/>
    </source>
</evidence>
<protein>
    <recommendedName>
        <fullName evidence="2">methionine--tRNA ligase</fullName>
        <ecNumber evidence="2">6.1.1.10</ecNumber>
    </recommendedName>
    <alternativeName>
        <fullName evidence="8">Methionyl-tRNA synthetase</fullName>
    </alternativeName>
</protein>
<name>A0ABR0HA02_9PEZI</name>
<evidence type="ECO:0000256" key="10">
    <source>
        <dbReference type="RuleBase" id="RU363039"/>
    </source>
</evidence>
<evidence type="ECO:0000256" key="3">
    <source>
        <dbReference type="ARBA" id="ARBA00022598"/>
    </source>
</evidence>
<dbReference type="PRINTS" id="PR01041">
    <property type="entry name" value="TRNASYNTHMET"/>
</dbReference>
<evidence type="ECO:0000256" key="6">
    <source>
        <dbReference type="ARBA" id="ARBA00022917"/>
    </source>
</evidence>
<dbReference type="Gene3D" id="3.40.50.620">
    <property type="entry name" value="HUPs"/>
    <property type="match status" value="1"/>
</dbReference>
<evidence type="ECO:0000256" key="9">
    <source>
        <dbReference type="ARBA" id="ARBA00047364"/>
    </source>
</evidence>
<keyword evidence="6 10" id="KW-0648">Protein biosynthesis</keyword>
<evidence type="ECO:0000256" key="2">
    <source>
        <dbReference type="ARBA" id="ARBA00012838"/>
    </source>
</evidence>
<dbReference type="SUPFAM" id="SSF57770">
    <property type="entry name" value="Methionyl-tRNA synthetase (MetRS), Zn-domain"/>
    <property type="match status" value="1"/>
</dbReference>
<feature type="domain" description="Methionyl-tRNA synthetase anticodon-binding" evidence="12">
    <location>
        <begin position="364"/>
        <end position="470"/>
    </location>
</feature>
<dbReference type="InterPro" id="IPR015413">
    <property type="entry name" value="Methionyl/Leucyl_tRNA_Synth"/>
</dbReference>
<dbReference type="InterPro" id="IPR023458">
    <property type="entry name" value="Met-tRNA_ligase_1"/>
</dbReference>